<evidence type="ECO:0000256" key="2">
    <source>
        <dbReference type="SAM" id="SignalP"/>
    </source>
</evidence>
<feature type="domain" description="SPARK" evidence="3">
    <location>
        <begin position="27"/>
        <end position="178"/>
    </location>
</feature>
<evidence type="ECO:0000259" key="3">
    <source>
        <dbReference type="Pfam" id="PF19160"/>
    </source>
</evidence>
<sequence length="230" mass="23795">MNPLNLLIPILLFLPSSILSQTTTTTSSSTTCPLDFSIAKPYISAAAASSSPPSDLCAFSLQILHLVESHYLLASNLFVPPSSSSSSCWSALSTAISPLSISLPSSCNFSALSISLPCMNISSRAAFSAALPSQALADLNSSCSRQLTSSLCTACTTTINRVKTSYLPGPDISNVTDCADYPFIYAAATNRFGPGDSPTAFLFLLQPPSSSSANGGGAALPPESLEARQP</sequence>
<name>A0ABR2LUM6_9ASPA</name>
<dbReference type="InterPro" id="IPR043891">
    <property type="entry name" value="SPARK"/>
</dbReference>
<keyword evidence="5" id="KW-1185">Reference proteome</keyword>
<evidence type="ECO:0000256" key="1">
    <source>
        <dbReference type="SAM" id="MobiDB-lite"/>
    </source>
</evidence>
<dbReference type="Proteomes" id="UP001412067">
    <property type="component" value="Unassembled WGS sequence"/>
</dbReference>
<dbReference type="EMBL" id="JBBWWR010000015">
    <property type="protein sequence ID" value="KAK8950602.1"/>
    <property type="molecule type" value="Genomic_DNA"/>
</dbReference>
<organism evidence="4 5">
    <name type="scientific">Platanthera guangdongensis</name>
    <dbReference type="NCBI Taxonomy" id="2320717"/>
    <lineage>
        <taxon>Eukaryota</taxon>
        <taxon>Viridiplantae</taxon>
        <taxon>Streptophyta</taxon>
        <taxon>Embryophyta</taxon>
        <taxon>Tracheophyta</taxon>
        <taxon>Spermatophyta</taxon>
        <taxon>Magnoliopsida</taxon>
        <taxon>Liliopsida</taxon>
        <taxon>Asparagales</taxon>
        <taxon>Orchidaceae</taxon>
        <taxon>Orchidoideae</taxon>
        <taxon>Orchideae</taxon>
        <taxon>Orchidinae</taxon>
        <taxon>Platanthera</taxon>
    </lineage>
</organism>
<feature type="signal peptide" evidence="2">
    <location>
        <begin position="1"/>
        <end position="20"/>
    </location>
</feature>
<reference evidence="4 5" key="1">
    <citation type="journal article" date="2022" name="Nat. Plants">
        <title>Genomes of leafy and leafless Platanthera orchids illuminate the evolution of mycoheterotrophy.</title>
        <authorList>
            <person name="Li M.H."/>
            <person name="Liu K.W."/>
            <person name="Li Z."/>
            <person name="Lu H.C."/>
            <person name="Ye Q.L."/>
            <person name="Zhang D."/>
            <person name="Wang J.Y."/>
            <person name="Li Y.F."/>
            <person name="Zhong Z.M."/>
            <person name="Liu X."/>
            <person name="Yu X."/>
            <person name="Liu D.K."/>
            <person name="Tu X.D."/>
            <person name="Liu B."/>
            <person name="Hao Y."/>
            <person name="Liao X.Y."/>
            <person name="Jiang Y.T."/>
            <person name="Sun W.H."/>
            <person name="Chen J."/>
            <person name="Chen Y.Q."/>
            <person name="Ai Y."/>
            <person name="Zhai J.W."/>
            <person name="Wu S.S."/>
            <person name="Zhou Z."/>
            <person name="Hsiao Y.Y."/>
            <person name="Wu W.L."/>
            <person name="Chen Y.Y."/>
            <person name="Lin Y.F."/>
            <person name="Hsu J.L."/>
            <person name="Li C.Y."/>
            <person name="Wang Z.W."/>
            <person name="Zhao X."/>
            <person name="Zhong W.Y."/>
            <person name="Ma X.K."/>
            <person name="Ma L."/>
            <person name="Huang J."/>
            <person name="Chen G.Z."/>
            <person name="Huang M.Z."/>
            <person name="Huang L."/>
            <person name="Peng D.H."/>
            <person name="Luo Y.B."/>
            <person name="Zou S.Q."/>
            <person name="Chen S.P."/>
            <person name="Lan S."/>
            <person name="Tsai W.C."/>
            <person name="Van de Peer Y."/>
            <person name="Liu Z.J."/>
        </authorList>
    </citation>
    <scope>NUCLEOTIDE SEQUENCE [LARGE SCALE GENOMIC DNA]</scope>
    <source>
        <strain evidence="4">Lor288</strain>
    </source>
</reference>
<feature type="chain" id="PRO_5046302269" evidence="2">
    <location>
        <begin position="21"/>
        <end position="230"/>
    </location>
</feature>
<keyword evidence="2" id="KW-0732">Signal</keyword>
<evidence type="ECO:0000313" key="4">
    <source>
        <dbReference type="EMBL" id="KAK8950602.1"/>
    </source>
</evidence>
<evidence type="ECO:0000313" key="5">
    <source>
        <dbReference type="Proteomes" id="UP001412067"/>
    </source>
</evidence>
<feature type="region of interest" description="Disordered" evidence="1">
    <location>
        <begin position="209"/>
        <end position="230"/>
    </location>
</feature>
<protein>
    <submittedName>
        <fullName evidence="4">LRR receptor-like serine/threonine-protein kinase RKF3</fullName>
    </submittedName>
</protein>
<dbReference type="Pfam" id="PF19160">
    <property type="entry name" value="SPARK"/>
    <property type="match status" value="1"/>
</dbReference>
<proteinExistence type="predicted"/>
<accession>A0ABR2LUM6</accession>
<gene>
    <name evidence="4" type="primary">RKF3</name>
    <name evidence="4" type="ORF">KSP40_PGU017243</name>
</gene>
<comment type="caution">
    <text evidence="4">The sequence shown here is derived from an EMBL/GenBank/DDBJ whole genome shotgun (WGS) entry which is preliminary data.</text>
</comment>